<organism evidence="1">
    <name type="scientific">marine sediment metagenome</name>
    <dbReference type="NCBI Taxonomy" id="412755"/>
    <lineage>
        <taxon>unclassified sequences</taxon>
        <taxon>metagenomes</taxon>
        <taxon>ecological metagenomes</taxon>
    </lineage>
</organism>
<evidence type="ECO:0000313" key="1">
    <source>
        <dbReference type="EMBL" id="KKK53260.1"/>
    </source>
</evidence>
<dbReference type="EMBL" id="LAZR01066598">
    <property type="protein sequence ID" value="KKK53260.1"/>
    <property type="molecule type" value="Genomic_DNA"/>
</dbReference>
<dbReference type="AlphaFoldDB" id="A0A0F8WXT0"/>
<name>A0A0F8WXT0_9ZZZZ</name>
<reference evidence="1" key="1">
    <citation type="journal article" date="2015" name="Nature">
        <title>Complex archaea that bridge the gap between prokaryotes and eukaryotes.</title>
        <authorList>
            <person name="Spang A."/>
            <person name="Saw J.H."/>
            <person name="Jorgensen S.L."/>
            <person name="Zaremba-Niedzwiedzka K."/>
            <person name="Martijn J."/>
            <person name="Lind A.E."/>
            <person name="van Eijk R."/>
            <person name="Schleper C."/>
            <person name="Guy L."/>
            <person name="Ettema T.J."/>
        </authorList>
    </citation>
    <scope>NUCLEOTIDE SEQUENCE</scope>
</reference>
<sequence length="106" mass="11783">MKEIIYHSEHKGGHPTRTVCLLVDEQSGPIARGEAKRSLKDNFNRKRGKTIAVGRAKKALATGTTVFDEGALFFKRTYFPITLTPYEHELVEGLKKARVIALEGGN</sequence>
<comment type="caution">
    <text evidence="1">The sequence shown here is derived from an EMBL/GenBank/DDBJ whole genome shotgun (WGS) entry which is preliminary data.</text>
</comment>
<gene>
    <name evidence="1" type="ORF">LCGC14_3096570</name>
</gene>
<protein>
    <submittedName>
        <fullName evidence="1">Uncharacterized protein</fullName>
    </submittedName>
</protein>
<proteinExistence type="predicted"/>
<accession>A0A0F8WXT0</accession>